<keyword evidence="4 5" id="KW-0503">Monooxygenase</keyword>
<evidence type="ECO:0000256" key="2">
    <source>
        <dbReference type="ARBA" id="ARBA00022827"/>
    </source>
</evidence>
<evidence type="ECO:0000256" key="5">
    <source>
        <dbReference type="HAMAP-Rule" id="MF_00845"/>
    </source>
</evidence>
<keyword evidence="3 5" id="KW-0560">Oxidoreductase</keyword>
<dbReference type="PRINTS" id="PR00420">
    <property type="entry name" value="RNGMNOXGNASE"/>
</dbReference>
<dbReference type="SUPFAM" id="SSF51905">
    <property type="entry name" value="FAD/NAD(P)-binding domain"/>
    <property type="match status" value="1"/>
</dbReference>
<feature type="domain" description="FAD-binding" evidence="6">
    <location>
        <begin position="7"/>
        <end position="169"/>
    </location>
</feature>
<dbReference type="HAMAP" id="MF_00845">
    <property type="entry name" value="TetX_monooxygenase"/>
    <property type="match status" value="1"/>
</dbReference>
<name>A0ABS3TL91_9BACT</name>
<dbReference type="GO" id="GO:0004497">
    <property type="term" value="F:monooxygenase activity"/>
    <property type="evidence" value="ECO:0007669"/>
    <property type="project" value="UniProtKB-KW"/>
</dbReference>
<protein>
    <recommendedName>
        <fullName evidence="5">Flavin-dependent monooxygenase</fullName>
    </recommendedName>
    <alternativeName>
        <fullName evidence="5">TetX monooxygenase</fullName>
        <shortName evidence="5">TetX</shortName>
        <ecNumber evidence="5">1.14.13.-</ecNumber>
    </alternativeName>
</protein>
<comment type="subcellular location">
    <subcellularLocation>
        <location evidence="5">Cytoplasm</location>
    </subcellularLocation>
</comment>
<feature type="binding site" evidence="5">
    <location>
        <position position="102"/>
    </location>
    <ligand>
        <name>FAD</name>
        <dbReference type="ChEBI" id="CHEBI:57692"/>
    </ligand>
</feature>
<gene>
    <name evidence="7" type="ORF">J4D97_22180</name>
</gene>
<dbReference type="PANTHER" id="PTHR46972">
    <property type="entry name" value="MONOOXYGENASE ASQM-RELATED"/>
    <property type="match status" value="1"/>
</dbReference>
<dbReference type="RefSeq" id="WP_208309506.1">
    <property type="nucleotide sequence ID" value="NZ_JAGETX010000035.1"/>
</dbReference>
<evidence type="ECO:0000256" key="3">
    <source>
        <dbReference type="ARBA" id="ARBA00023002"/>
    </source>
</evidence>
<proteinExistence type="inferred from homology"/>
<keyword evidence="8" id="KW-1185">Reference proteome</keyword>
<dbReference type="InterPro" id="IPR043683">
    <property type="entry name" value="TetX_monooxygenase"/>
</dbReference>
<comment type="caution">
    <text evidence="7">The sequence shown here is derived from an EMBL/GenBank/DDBJ whole genome shotgun (WGS) entry which is preliminary data.</text>
</comment>
<dbReference type="EC" id="1.14.13.-" evidence="5"/>
<dbReference type="Gene3D" id="3.50.50.60">
    <property type="entry name" value="FAD/NAD(P)-binding domain"/>
    <property type="match status" value="1"/>
</dbReference>
<evidence type="ECO:0000259" key="6">
    <source>
        <dbReference type="Pfam" id="PF01494"/>
    </source>
</evidence>
<keyword evidence="1 5" id="KW-0285">Flavoprotein</keyword>
<dbReference type="InterPro" id="IPR002938">
    <property type="entry name" value="FAD-bd"/>
</dbReference>
<keyword evidence="5" id="KW-0521">NADP</keyword>
<keyword evidence="2 5" id="KW-0274">FAD</keyword>
<feature type="domain" description="FAD-binding" evidence="6">
    <location>
        <begin position="297"/>
        <end position="330"/>
    </location>
</feature>
<evidence type="ECO:0000313" key="7">
    <source>
        <dbReference type="EMBL" id="MBO3273374.1"/>
    </source>
</evidence>
<feature type="binding site" evidence="5">
    <location>
        <position position="43"/>
    </location>
    <ligand>
        <name>NADPH</name>
        <dbReference type="ChEBI" id="CHEBI:57783"/>
    </ligand>
</feature>
<dbReference type="Pfam" id="PF01494">
    <property type="entry name" value="FAD_binding_3"/>
    <property type="match status" value="2"/>
</dbReference>
<accession>A0ABS3TL91</accession>
<sequence length="379" mass="41594">MLLHNRQVAILGAGPVGLTMARLLQQQGVHVTVYERDATPQARVWGGTLDLHEDTGQRALQEAGLLARYFELAKPMGRTLVDGQGQVLLTTPPNTTTPEINRNALRTLLLDSLAAGTVRWDHQFTHMEPEPEPEPAQGAWHLHFAGRPPVTADVVIGANGGRSRARQYVTDAEVAYTGTFILQGEVAEPARTCPDFYRLCQHNILMFAGNGLTLVANPDNAGALSYGVSFRRPASWLRDNGLDFSTPSTSRAFLAALFARQAAVYQQLFHATTTFVGLPARKLPLDLPWHAQRPLPLTLIGDAAHLMPPFAGVGVNSGLQDARLLASNLTSGSFCSLQDAIHDYEQQMLCYAREAQLVTSQNELAMHHEAFSFQQRFQR</sequence>
<comment type="cofactor">
    <cofactor evidence="5">
        <name>FAD</name>
        <dbReference type="ChEBI" id="CHEBI:57692"/>
    </cofactor>
</comment>
<reference evidence="7 8" key="1">
    <citation type="submission" date="2021-03" db="EMBL/GenBank/DDBJ databases">
        <authorList>
            <person name="Kim M.K."/>
        </authorList>
    </citation>
    <scope>NUCLEOTIDE SEQUENCE [LARGE SCALE GENOMIC DNA]</scope>
    <source>
        <strain evidence="7 8">BT507</strain>
    </source>
</reference>
<keyword evidence="5" id="KW-0547">Nucleotide-binding</keyword>
<comment type="function">
    <text evidence="5">An FAD-requiring monooxygenase active on some tetracycline antibiotic derivatives, which leads to their inactivation. Hydroxylates carbon 11a of tetracycline and some analogs.</text>
</comment>
<evidence type="ECO:0000256" key="4">
    <source>
        <dbReference type="ARBA" id="ARBA00023033"/>
    </source>
</evidence>
<comment type="catalytic activity">
    <reaction evidence="5">
        <text>a tetracycline + NADPH + O2 + H(+) = an 11a-hydroxytetracycline + NADP(+) + H2O</text>
        <dbReference type="Rhea" id="RHEA:61444"/>
        <dbReference type="ChEBI" id="CHEBI:15377"/>
        <dbReference type="ChEBI" id="CHEBI:15378"/>
        <dbReference type="ChEBI" id="CHEBI:15379"/>
        <dbReference type="ChEBI" id="CHEBI:57783"/>
        <dbReference type="ChEBI" id="CHEBI:58349"/>
        <dbReference type="ChEBI" id="CHEBI:144644"/>
        <dbReference type="ChEBI" id="CHEBI:144645"/>
    </reaction>
</comment>
<keyword evidence="5" id="KW-0963">Cytoplasm</keyword>
<comment type="similarity">
    <text evidence="5">Belongs to the aromatic-ring hydroxylase family. TetX subfamily.</text>
</comment>
<evidence type="ECO:0000256" key="1">
    <source>
        <dbReference type="ARBA" id="ARBA00022630"/>
    </source>
</evidence>
<dbReference type="InterPro" id="IPR036188">
    <property type="entry name" value="FAD/NAD-bd_sf"/>
</dbReference>
<dbReference type="Proteomes" id="UP000670527">
    <property type="component" value="Unassembled WGS sequence"/>
</dbReference>
<feature type="binding site" evidence="5">
    <location>
        <position position="50"/>
    </location>
    <ligand>
        <name>FAD</name>
        <dbReference type="ChEBI" id="CHEBI:57692"/>
    </ligand>
</feature>
<organism evidence="7 8">
    <name type="scientific">Hymenobacter defluvii</name>
    <dbReference type="NCBI Taxonomy" id="2054411"/>
    <lineage>
        <taxon>Bacteria</taxon>
        <taxon>Pseudomonadati</taxon>
        <taxon>Bacteroidota</taxon>
        <taxon>Cytophagia</taxon>
        <taxon>Cytophagales</taxon>
        <taxon>Hymenobacteraceae</taxon>
        <taxon>Hymenobacter</taxon>
    </lineage>
</organism>
<dbReference type="PANTHER" id="PTHR46972:SF1">
    <property type="entry name" value="FAD DEPENDENT OXIDOREDUCTASE DOMAIN-CONTAINING PROTEIN"/>
    <property type="match status" value="1"/>
</dbReference>
<evidence type="ECO:0000313" key="8">
    <source>
        <dbReference type="Proteomes" id="UP000670527"/>
    </source>
</evidence>
<feature type="binding site" evidence="5">
    <location>
        <position position="302"/>
    </location>
    <ligand>
        <name>FAD</name>
        <dbReference type="ChEBI" id="CHEBI:57692"/>
    </ligand>
</feature>
<comment type="domain">
    <text evidence="5">Consists of an N-terminal FAD-binding domain with a Rossman fold and a C-terminal substrate-binding domain.</text>
</comment>
<dbReference type="EMBL" id="JAGETX010000035">
    <property type="protein sequence ID" value="MBO3273374.1"/>
    <property type="molecule type" value="Genomic_DNA"/>
</dbReference>
<comment type="subunit">
    <text evidence="5">Monomer.</text>
</comment>